<dbReference type="InterPro" id="IPR036721">
    <property type="entry name" value="RCK_C_sf"/>
</dbReference>
<evidence type="ECO:0000313" key="3">
    <source>
        <dbReference type="EMBL" id="AZR73671.1"/>
    </source>
</evidence>
<organism evidence="3 4">
    <name type="scientific">Anoxybacter fermentans</name>
    <dbReference type="NCBI Taxonomy" id="1323375"/>
    <lineage>
        <taxon>Bacteria</taxon>
        <taxon>Bacillati</taxon>
        <taxon>Bacillota</taxon>
        <taxon>Clostridia</taxon>
        <taxon>Halanaerobiales</taxon>
        <taxon>Anoxybacter</taxon>
    </lineage>
</organism>
<dbReference type="InterPro" id="IPR036291">
    <property type="entry name" value="NAD(P)-bd_dom_sf"/>
</dbReference>
<accession>A0A3S9SZF2</accession>
<dbReference type="PANTHER" id="PTHR43833">
    <property type="entry name" value="POTASSIUM CHANNEL PROTEIN 2-RELATED-RELATED"/>
    <property type="match status" value="1"/>
</dbReference>
<dbReference type="InterPro" id="IPR003148">
    <property type="entry name" value="RCK_N"/>
</dbReference>
<dbReference type="SUPFAM" id="SSF116726">
    <property type="entry name" value="TrkA C-terminal domain-like"/>
    <property type="match status" value="1"/>
</dbReference>
<sequence>MKQFVVIGLGRFGSSVARTLAERGFDVLAIDQDESLVQEMANVVTHAVQADATDENAMNALGLRNFDVAVVAIGADVHSNILATMILKEMGVRYVVAKALDPLHGKVLAKVGADRVIFPERDMGKRLALNLISSNVLDFIEFAPNYSIVEIKATKGMVGKTLAELQLRTRFGVNVIAVKAKDRINISPSASDEIREGDILVVIGENQSVERLRRL</sequence>
<evidence type="ECO:0000313" key="4">
    <source>
        <dbReference type="Proteomes" id="UP000267250"/>
    </source>
</evidence>
<dbReference type="PROSITE" id="PS51201">
    <property type="entry name" value="RCK_N"/>
    <property type="match status" value="1"/>
</dbReference>
<dbReference type="RefSeq" id="WP_127017017.1">
    <property type="nucleotide sequence ID" value="NZ_CP016379.1"/>
</dbReference>
<dbReference type="Pfam" id="PF02254">
    <property type="entry name" value="TrkA_N"/>
    <property type="match status" value="1"/>
</dbReference>
<dbReference type="GO" id="GO:0006813">
    <property type="term" value="P:potassium ion transport"/>
    <property type="evidence" value="ECO:0007669"/>
    <property type="project" value="InterPro"/>
</dbReference>
<dbReference type="PANTHER" id="PTHR43833:SF7">
    <property type="entry name" value="KTR SYSTEM POTASSIUM UPTAKE PROTEIN C"/>
    <property type="match status" value="1"/>
</dbReference>
<dbReference type="InterPro" id="IPR006037">
    <property type="entry name" value="RCK_C"/>
</dbReference>
<gene>
    <name evidence="3" type="ORF">BBF96_09900</name>
</gene>
<dbReference type="AlphaFoldDB" id="A0A3S9SZF2"/>
<dbReference type="PROSITE" id="PS51202">
    <property type="entry name" value="RCK_C"/>
    <property type="match status" value="1"/>
</dbReference>
<dbReference type="EMBL" id="CP016379">
    <property type="protein sequence ID" value="AZR73671.1"/>
    <property type="molecule type" value="Genomic_DNA"/>
</dbReference>
<dbReference type="Gene3D" id="3.30.70.1450">
    <property type="entry name" value="Regulator of K+ conductance, C-terminal domain"/>
    <property type="match status" value="1"/>
</dbReference>
<keyword evidence="4" id="KW-1185">Reference proteome</keyword>
<dbReference type="KEGG" id="aft:BBF96_09900"/>
<dbReference type="OrthoDB" id="9776294at2"/>
<reference evidence="3 4" key="1">
    <citation type="submission" date="2016-07" db="EMBL/GenBank/DDBJ databases">
        <title>Genome and transcriptome analysis of iron-reducing fermentative bacteria Anoxybacter fermentans.</title>
        <authorList>
            <person name="Zeng X."/>
            <person name="Shao Z."/>
        </authorList>
    </citation>
    <scope>NUCLEOTIDE SEQUENCE [LARGE SCALE GENOMIC DNA]</scope>
    <source>
        <strain evidence="3 4">DY22613</strain>
    </source>
</reference>
<evidence type="ECO:0000259" key="2">
    <source>
        <dbReference type="PROSITE" id="PS51202"/>
    </source>
</evidence>
<dbReference type="Gene3D" id="3.40.50.720">
    <property type="entry name" value="NAD(P)-binding Rossmann-like Domain"/>
    <property type="match status" value="1"/>
</dbReference>
<name>A0A3S9SZF2_9FIRM</name>
<feature type="domain" description="RCK N-terminal" evidence="1">
    <location>
        <begin position="1"/>
        <end position="117"/>
    </location>
</feature>
<dbReference type="Proteomes" id="UP000267250">
    <property type="component" value="Chromosome"/>
</dbReference>
<protein>
    <submittedName>
        <fullName evidence="3">Potassium uptake system protein</fullName>
    </submittedName>
</protein>
<dbReference type="GO" id="GO:0008324">
    <property type="term" value="F:monoatomic cation transmembrane transporter activity"/>
    <property type="evidence" value="ECO:0007669"/>
    <property type="project" value="InterPro"/>
</dbReference>
<dbReference type="InterPro" id="IPR050721">
    <property type="entry name" value="Trk_Ktr_HKT_K-transport"/>
</dbReference>
<feature type="domain" description="RCK C-terminal" evidence="2">
    <location>
        <begin position="134"/>
        <end position="215"/>
    </location>
</feature>
<dbReference type="Pfam" id="PF02080">
    <property type="entry name" value="TrkA_C"/>
    <property type="match status" value="1"/>
</dbReference>
<proteinExistence type="predicted"/>
<dbReference type="SUPFAM" id="SSF51735">
    <property type="entry name" value="NAD(P)-binding Rossmann-fold domains"/>
    <property type="match status" value="1"/>
</dbReference>
<evidence type="ECO:0000259" key="1">
    <source>
        <dbReference type="PROSITE" id="PS51201"/>
    </source>
</evidence>